<comment type="caution">
    <text evidence="7">The sequence shown here is derived from an EMBL/GenBank/DDBJ whole genome shotgun (WGS) entry which is preliminary data.</text>
</comment>
<dbReference type="Gene3D" id="3.40.50.2000">
    <property type="entry name" value="Glycogen Phosphorylase B"/>
    <property type="match status" value="2"/>
</dbReference>
<evidence type="ECO:0000256" key="5">
    <source>
        <dbReference type="ARBA" id="ARBA00022679"/>
    </source>
</evidence>
<evidence type="ECO:0000256" key="2">
    <source>
        <dbReference type="ARBA" id="ARBA00009995"/>
    </source>
</evidence>
<evidence type="ECO:0000256" key="3">
    <source>
        <dbReference type="ARBA" id="ARBA00012585"/>
    </source>
</evidence>
<keyword evidence="4" id="KW-0328">Glycosyltransferase</keyword>
<dbReference type="SUPFAM" id="SSF53756">
    <property type="entry name" value="UDP-Glycosyltransferase/glycogen phosphorylase"/>
    <property type="match status" value="1"/>
</dbReference>
<protein>
    <recommendedName>
        <fullName evidence="3">anthocyanidin 3-O-glucosyltransferase</fullName>
        <ecNumber evidence="3">2.4.1.115</ecNumber>
    </recommendedName>
</protein>
<name>A0AAV0KGY0_9ROSI</name>
<comment type="catalytic activity">
    <reaction evidence="6">
        <text>an anthocyanidin + UDP-alpha-D-glucose + H(+) = an anthocyanidin 3-O-beta-D-glucoside + UDP</text>
        <dbReference type="Rhea" id="RHEA:20093"/>
        <dbReference type="ChEBI" id="CHEBI:15378"/>
        <dbReference type="ChEBI" id="CHEBI:16307"/>
        <dbReference type="ChEBI" id="CHEBI:58223"/>
        <dbReference type="ChEBI" id="CHEBI:58885"/>
        <dbReference type="ChEBI" id="CHEBI:143576"/>
        <dbReference type="EC" id="2.4.1.115"/>
    </reaction>
</comment>
<dbReference type="GO" id="GO:0047213">
    <property type="term" value="F:anthocyanidin 3-O-glucosyltransferase activity"/>
    <property type="evidence" value="ECO:0007669"/>
    <property type="project" value="UniProtKB-EC"/>
</dbReference>
<comment type="pathway">
    <text evidence="1">Pigment biosynthesis; anthocyanin biosynthesis.</text>
</comment>
<reference evidence="7" key="1">
    <citation type="submission" date="2022-08" db="EMBL/GenBank/DDBJ databases">
        <authorList>
            <person name="Gutierrez-Valencia J."/>
        </authorList>
    </citation>
    <scope>NUCLEOTIDE SEQUENCE</scope>
</reference>
<proteinExistence type="inferred from homology"/>
<keyword evidence="8" id="KW-1185">Reference proteome</keyword>
<organism evidence="7 8">
    <name type="scientific">Linum tenue</name>
    <dbReference type="NCBI Taxonomy" id="586396"/>
    <lineage>
        <taxon>Eukaryota</taxon>
        <taxon>Viridiplantae</taxon>
        <taxon>Streptophyta</taxon>
        <taxon>Embryophyta</taxon>
        <taxon>Tracheophyta</taxon>
        <taxon>Spermatophyta</taxon>
        <taxon>Magnoliopsida</taxon>
        <taxon>eudicotyledons</taxon>
        <taxon>Gunneridae</taxon>
        <taxon>Pentapetalae</taxon>
        <taxon>rosids</taxon>
        <taxon>fabids</taxon>
        <taxon>Malpighiales</taxon>
        <taxon>Linaceae</taxon>
        <taxon>Linum</taxon>
    </lineage>
</organism>
<evidence type="ECO:0000313" key="8">
    <source>
        <dbReference type="Proteomes" id="UP001154282"/>
    </source>
</evidence>
<accession>A0AAV0KGY0</accession>
<dbReference type="AlphaFoldDB" id="A0AAV0KGY0"/>
<evidence type="ECO:0000256" key="1">
    <source>
        <dbReference type="ARBA" id="ARBA00004935"/>
    </source>
</evidence>
<evidence type="ECO:0000313" key="7">
    <source>
        <dbReference type="EMBL" id="CAI0420176.1"/>
    </source>
</evidence>
<dbReference type="FunFam" id="3.40.50.2000:FF:000056">
    <property type="entry name" value="Glycosyltransferase"/>
    <property type="match status" value="1"/>
</dbReference>
<dbReference type="CDD" id="cd03784">
    <property type="entry name" value="GT1_Gtf-like"/>
    <property type="match status" value="1"/>
</dbReference>
<dbReference type="EMBL" id="CAMGYJ010000005">
    <property type="protein sequence ID" value="CAI0420176.1"/>
    <property type="molecule type" value="Genomic_DNA"/>
</dbReference>
<comment type="similarity">
    <text evidence="2">Belongs to the UDP-glycosyltransferase family.</text>
</comment>
<keyword evidence="5" id="KW-0808">Transferase</keyword>
<sequence length="565" mass="61619">MEAKASPGAGAKKPHFVLLSSPGIGHLIPVLELGKRLVTHHNAAVTVFVVASRSSQAETELTTEAAAAAGGAPGSGNFFNVVRLPPPDLSNVLDPAAAMVTRLCVVMRELIPAIRAAVQSLAVRPTGLVVDLFGTECFVVAEELGIAKYVLGTSNAWFTALTIQLPVLDGEVEGEYVDQKEPLEIPGCRSVRPDEVVDPMLDRKDQVYIEYRRMGVEFRKADGILINTWEDLEPTTLAALRNDDFFGRKVIQGDILAIGPLVRCPTRPSNPTSQDLFSWLDKQPNESVVYVCFGSGGNLSPEQQIELAHGLERSQQRFLWVVRRPTGVKDSAFFSSGKSEEDTKGIHHDLDSRYGLPVGFVERTRHVGLVVPEWSPQSEVLSHVAVGAFVCHGGWNSTLESVRSGVAMMMWPLYSEQRMNATLVAEELQLASRTETMPWRGVVGRDEVEGMIREVMVGEKGKGVRERVKAAQRSGEKALKEGGSSYKALEMVDASAKSADVNTHFLVQLQQERMVALVTSGSSHNVINRNTARELLLAAPLFCLSPSRSQMVMCYTAIDATRTSS</sequence>
<dbReference type="EC" id="2.4.1.115" evidence="3"/>
<gene>
    <name evidence="7" type="ORF">LITE_LOCUS18294</name>
</gene>
<dbReference type="PANTHER" id="PTHR48046">
    <property type="entry name" value="UDP-GLYCOSYLTRANSFERASE 72E1"/>
    <property type="match status" value="1"/>
</dbReference>
<evidence type="ECO:0000256" key="6">
    <source>
        <dbReference type="ARBA" id="ARBA00047606"/>
    </source>
</evidence>
<dbReference type="Proteomes" id="UP001154282">
    <property type="component" value="Unassembled WGS sequence"/>
</dbReference>
<dbReference type="PANTHER" id="PTHR48046:SF1">
    <property type="entry name" value="GLYCOSYLTRANSFERASE-RELATED"/>
    <property type="match status" value="1"/>
</dbReference>
<dbReference type="Pfam" id="PF00201">
    <property type="entry name" value="UDPGT"/>
    <property type="match status" value="1"/>
</dbReference>
<evidence type="ECO:0000256" key="4">
    <source>
        <dbReference type="ARBA" id="ARBA00022676"/>
    </source>
</evidence>
<dbReference type="InterPro" id="IPR002213">
    <property type="entry name" value="UDP_glucos_trans"/>
</dbReference>